<accession>A0A8R1YF86</accession>
<reference evidence="1" key="2">
    <citation type="submission" date="2022-06" db="UniProtKB">
        <authorList>
            <consortium name="EnsemblMetazoa"/>
        </authorList>
    </citation>
    <scope>IDENTIFICATION</scope>
    <source>
        <strain evidence="1">PS312</strain>
    </source>
</reference>
<dbReference type="EnsemblMetazoa" id="PPA23756.1">
    <property type="protein sequence ID" value="PPA23756.1"/>
    <property type="gene ID" value="WBGene00113310"/>
</dbReference>
<reference evidence="2" key="1">
    <citation type="journal article" date="2008" name="Nat. Genet.">
        <title>The Pristionchus pacificus genome provides a unique perspective on nematode lifestyle and parasitism.</title>
        <authorList>
            <person name="Dieterich C."/>
            <person name="Clifton S.W."/>
            <person name="Schuster L.N."/>
            <person name="Chinwalla A."/>
            <person name="Delehaunty K."/>
            <person name="Dinkelacker I."/>
            <person name="Fulton L."/>
            <person name="Fulton R."/>
            <person name="Godfrey J."/>
            <person name="Minx P."/>
            <person name="Mitreva M."/>
            <person name="Roeseler W."/>
            <person name="Tian H."/>
            <person name="Witte H."/>
            <person name="Yang S.P."/>
            <person name="Wilson R.K."/>
            <person name="Sommer R.J."/>
        </authorList>
    </citation>
    <scope>NUCLEOTIDE SEQUENCE [LARGE SCALE GENOMIC DNA]</scope>
    <source>
        <strain evidence="2">PS312</strain>
    </source>
</reference>
<keyword evidence="2" id="KW-1185">Reference proteome</keyword>
<organism evidence="1 2">
    <name type="scientific">Pristionchus pacificus</name>
    <name type="common">Parasitic nematode worm</name>
    <dbReference type="NCBI Taxonomy" id="54126"/>
    <lineage>
        <taxon>Eukaryota</taxon>
        <taxon>Metazoa</taxon>
        <taxon>Ecdysozoa</taxon>
        <taxon>Nematoda</taxon>
        <taxon>Chromadorea</taxon>
        <taxon>Rhabditida</taxon>
        <taxon>Rhabditina</taxon>
        <taxon>Diplogasteromorpha</taxon>
        <taxon>Diplogasteroidea</taxon>
        <taxon>Neodiplogasteridae</taxon>
        <taxon>Pristionchus</taxon>
    </lineage>
</organism>
<proteinExistence type="predicted"/>
<dbReference type="Proteomes" id="UP000005239">
    <property type="component" value="Unassembled WGS sequence"/>
</dbReference>
<gene>
    <name evidence="1" type="primary">WBGene00113310</name>
</gene>
<name>A0A454XNW9_PRIPA</name>
<dbReference type="AlphaFoldDB" id="A0A454XNW9"/>
<protein>
    <submittedName>
        <fullName evidence="1">Uncharacterized protein</fullName>
    </submittedName>
</protein>
<accession>A0A454XNW9</accession>
<evidence type="ECO:0000313" key="2">
    <source>
        <dbReference type="Proteomes" id="UP000005239"/>
    </source>
</evidence>
<evidence type="ECO:0000313" key="1">
    <source>
        <dbReference type="EnsemblMetazoa" id="PPA23756.1"/>
    </source>
</evidence>
<sequence length="116" mass="14403">MVTKVEKSIRRAFLYQKRAAAAEEKERKMREKEEMKNEKKKELKMKEVKRIVEKIPKTLQEEDHTILEEERELEEPKFIDWRTIPNFRHHNARHYWEKYLREKEKEKEISYSSLLA</sequence>